<keyword evidence="4" id="KW-1003">Cell membrane</keyword>
<protein>
    <submittedName>
        <fullName evidence="10">Iron chelate uptake ABC transporter family permease subunit</fullName>
    </submittedName>
</protein>
<feature type="transmembrane region" description="Helical" evidence="9">
    <location>
        <begin position="219"/>
        <end position="241"/>
    </location>
</feature>
<dbReference type="Proteomes" id="UP000460221">
    <property type="component" value="Unassembled WGS sequence"/>
</dbReference>
<reference evidence="10 11" key="1">
    <citation type="submission" date="2019-11" db="EMBL/GenBank/DDBJ databases">
        <authorList>
            <person name="Jiang L.-Q."/>
        </authorList>
    </citation>
    <scope>NUCLEOTIDE SEQUENCE [LARGE SCALE GENOMIC DNA]</scope>
    <source>
        <strain evidence="10 11">YIM 132087</strain>
    </source>
</reference>
<evidence type="ECO:0000256" key="9">
    <source>
        <dbReference type="SAM" id="Phobius"/>
    </source>
</evidence>
<proteinExistence type="inferred from homology"/>
<keyword evidence="6 9" id="KW-1133">Transmembrane helix</keyword>
<keyword evidence="11" id="KW-1185">Reference proteome</keyword>
<dbReference type="GO" id="GO:0033214">
    <property type="term" value="P:siderophore-iron import into cell"/>
    <property type="evidence" value="ECO:0007669"/>
    <property type="project" value="TreeGrafter"/>
</dbReference>
<dbReference type="InterPro" id="IPR000522">
    <property type="entry name" value="ABC_transptr_permease_BtuC"/>
</dbReference>
<evidence type="ECO:0000256" key="7">
    <source>
        <dbReference type="ARBA" id="ARBA00023136"/>
    </source>
</evidence>
<keyword evidence="3" id="KW-0813">Transport</keyword>
<dbReference type="EMBL" id="WLYK01000001">
    <property type="protein sequence ID" value="MTD13278.1"/>
    <property type="molecule type" value="Genomic_DNA"/>
</dbReference>
<dbReference type="GO" id="GO:0005886">
    <property type="term" value="C:plasma membrane"/>
    <property type="evidence" value="ECO:0007669"/>
    <property type="project" value="UniProtKB-SubCell"/>
</dbReference>
<keyword evidence="5 9" id="KW-0812">Transmembrane</keyword>
<feature type="region of interest" description="Disordered" evidence="8">
    <location>
        <begin position="1"/>
        <end position="23"/>
    </location>
</feature>
<dbReference type="Pfam" id="PF01032">
    <property type="entry name" value="FecCD"/>
    <property type="match status" value="1"/>
</dbReference>
<comment type="subcellular location">
    <subcellularLocation>
        <location evidence="1">Cell membrane</location>
        <topology evidence="1">Multi-pass membrane protein</topology>
    </subcellularLocation>
</comment>
<gene>
    <name evidence="10" type="ORF">GIS00_04860</name>
</gene>
<feature type="transmembrane region" description="Helical" evidence="9">
    <location>
        <begin position="120"/>
        <end position="141"/>
    </location>
</feature>
<feature type="transmembrane region" description="Helical" evidence="9">
    <location>
        <begin position="336"/>
        <end position="354"/>
    </location>
</feature>
<name>A0A7K1FGP8_9ACTN</name>
<evidence type="ECO:0000313" key="11">
    <source>
        <dbReference type="Proteomes" id="UP000460221"/>
    </source>
</evidence>
<feature type="transmembrane region" description="Helical" evidence="9">
    <location>
        <begin position="35"/>
        <end position="56"/>
    </location>
</feature>
<feature type="transmembrane region" description="Helical" evidence="9">
    <location>
        <begin position="307"/>
        <end position="330"/>
    </location>
</feature>
<evidence type="ECO:0000256" key="1">
    <source>
        <dbReference type="ARBA" id="ARBA00004651"/>
    </source>
</evidence>
<feature type="transmembrane region" description="Helical" evidence="9">
    <location>
        <begin position="281"/>
        <end position="300"/>
    </location>
</feature>
<comment type="caution">
    <text evidence="10">The sequence shown here is derived from an EMBL/GenBank/DDBJ whole genome shotgun (WGS) entry which is preliminary data.</text>
</comment>
<evidence type="ECO:0000313" key="10">
    <source>
        <dbReference type="EMBL" id="MTD13278.1"/>
    </source>
</evidence>
<dbReference type="CDD" id="cd06550">
    <property type="entry name" value="TM_ABC_iron-siderophores_like"/>
    <property type="match status" value="1"/>
</dbReference>
<evidence type="ECO:0000256" key="4">
    <source>
        <dbReference type="ARBA" id="ARBA00022475"/>
    </source>
</evidence>
<dbReference type="SUPFAM" id="SSF81345">
    <property type="entry name" value="ABC transporter involved in vitamin B12 uptake, BtuC"/>
    <property type="match status" value="1"/>
</dbReference>
<sequence length="362" mass="36285">MLGQPIHSGVPTSVRTRSVSPAVTTPIRETTRTTVGVVLATGVALLCAVAVLGVVVGSTPIGPGTAIGALLSFDPADHDQLIARYSRWPRVLGAIAVGASTGAAGAVMQAVTRNPLADPGILGVNAGASLFVVAGIQLLGIGGISGYLPLAFAGAAVASVAVYLIGAAGRDGPTPVTLTLAGAAFALLLGSLTSALLLIDQDTRYSFLFWTVGSVAQPTFDPLLTVLPFLVAGLLLALALGGPLNVMALGEQLASALGLHTGVVRALAAIAVVLLCGGATALAGPIGFVGLIVPFVARLFTGPDHRWIVPLSAVLGGILVVLADLLGRTLFAPAELRVGVVTALIGAPVFILLARRRRVAAL</sequence>
<dbReference type="Gene3D" id="1.10.3470.10">
    <property type="entry name" value="ABC transporter involved in vitamin B12 uptake, BtuC"/>
    <property type="match status" value="1"/>
</dbReference>
<organism evidence="10 11">
    <name type="scientific">Nakamurella alba</name>
    <dbReference type="NCBI Taxonomy" id="2665158"/>
    <lineage>
        <taxon>Bacteria</taxon>
        <taxon>Bacillati</taxon>
        <taxon>Actinomycetota</taxon>
        <taxon>Actinomycetes</taxon>
        <taxon>Nakamurellales</taxon>
        <taxon>Nakamurellaceae</taxon>
        <taxon>Nakamurella</taxon>
    </lineage>
</organism>
<dbReference type="FunFam" id="1.10.3470.10:FF:000001">
    <property type="entry name" value="Vitamin B12 ABC transporter permease BtuC"/>
    <property type="match status" value="1"/>
</dbReference>
<feature type="transmembrane region" description="Helical" evidence="9">
    <location>
        <begin position="253"/>
        <end position="275"/>
    </location>
</feature>
<dbReference type="PANTHER" id="PTHR30472">
    <property type="entry name" value="FERRIC ENTEROBACTIN TRANSPORT SYSTEM PERMEASE PROTEIN"/>
    <property type="match status" value="1"/>
</dbReference>
<accession>A0A7K1FGP8</accession>
<evidence type="ECO:0000256" key="3">
    <source>
        <dbReference type="ARBA" id="ARBA00022448"/>
    </source>
</evidence>
<evidence type="ECO:0000256" key="6">
    <source>
        <dbReference type="ARBA" id="ARBA00022989"/>
    </source>
</evidence>
<evidence type="ECO:0000256" key="5">
    <source>
        <dbReference type="ARBA" id="ARBA00022692"/>
    </source>
</evidence>
<comment type="similarity">
    <text evidence="2">Belongs to the binding-protein-dependent transport system permease family. FecCD subfamily.</text>
</comment>
<evidence type="ECO:0000256" key="8">
    <source>
        <dbReference type="SAM" id="MobiDB-lite"/>
    </source>
</evidence>
<feature type="compositionally biased region" description="Polar residues" evidence="8">
    <location>
        <begin position="10"/>
        <end position="23"/>
    </location>
</feature>
<feature type="transmembrane region" description="Helical" evidence="9">
    <location>
        <begin position="91"/>
        <end position="108"/>
    </location>
</feature>
<evidence type="ECO:0000256" key="2">
    <source>
        <dbReference type="ARBA" id="ARBA00007935"/>
    </source>
</evidence>
<dbReference type="GO" id="GO:0022857">
    <property type="term" value="F:transmembrane transporter activity"/>
    <property type="evidence" value="ECO:0007669"/>
    <property type="project" value="InterPro"/>
</dbReference>
<feature type="transmembrane region" description="Helical" evidence="9">
    <location>
        <begin position="178"/>
        <end position="199"/>
    </location>
</feature>
<dbReference type="AlphaFoldDB" id="A0A7K1FGP8"/>
<feature type="transmembrane region" description="Helical" evidence="9">
    <location>
        <begin position="147"/>
        <end position="166"/>
    </location>
</feature>
<dbReference type="PANTHER" id="PTHR30472:SF1">
    <property type="entry name" value="FE(3+) DICITRATE TRANSPORT SYSTEM PERMEASE PROTEIN FECC-RELATED"/>
    <property type="match status" value="1"/>
</dbReference>
<dbReference type="InterPro" id="IPR037294">
    <property type="entry name" value="ABC_BtuC-like"/>
</dbReference>
<keyword evidence="7 9" id="KW-0472">Membrane</keyword>